<name>A0A9D5BYG5_9LILI</name>
<gene>
    <name evidence="1" type="ORF">J5N97_028195</name>
</gene>
<organism evidence="1 2">
    <name type="scientific">Dioscorea zingiberensis</name>
    <dbReference type="NCBI Taxonomy" id="325984"/>
    <lineage>
        <taxon>Eukaryota</taxon>
        <taxon>Viridiplantae</taxon>
        <taxon>Streptophyta</taxon>
        <taxon>Embryophyta</taxon>
        <taxon>Tracheophyta</taxon>
        <taxon>Spermatophyta</taxon>
        <taxon>Magnoliopsida</taxon>
        <taxon>Liliopsida</taxon>
        <taxon>Dioscoreales</taxon>
        <taxon>Dioscoreaceae</taxon>
        <taxon>Dioscorea</taxon>
    </lineage>
</organism>
<proteinExistence type="predicted"/>
<reference evidence="1" key="1">
    <citation type="submission" date="2021-03" db="EMBL/GenBank/DDBJ databases">
        <authorList>
            <person name="Li Z."/>
            <person name="Yang C."/>
        </authorList>
    </citation>
    <scope>NUCLEOTIDE SEQUENCE</scope>
    <source>
        <strain evidence="1">Dzin_1.0</strain>
        <tissue evidence="1">Leaf</tissue>
    </source>
</reference>
<protein>
    <submittedName>
        <fullName evidence="1">Uncharacterized protein</fullName>
    </submittedName>
</protein>
<reference evidence="1" key="2">
    <citation type="journal article" date="2022" name="Hortic Res">
        <title>The genome of Dioscorea zingiberensis sheds light on the biosynthesis, origin and evolution of the medicinally important diosgenin saponins.</title>
        <authorList>
            <person name="Li Y."/>
            <person name="Tan C."/>
            <person name="Li Z."/>
            <person name="Guo J."/>
            <person name="Li S."/>
            <person name="Chen X."/>
            <person name="Wang C."/>
            <person name="Dai X."/>
            <person name="Yang H."/>
            <person name="Song W."/>
            <person name="Hou L."/>
            <person name="Xu J."/>
            <person name="Tong Z."/>
            <person name="Xu A."/>
            <person name="Yuan X."/>
            <person name="Wang W."/>
            <person name="Yang Q."/>
            <person name="Chen L."/>
            <person name="Sun Z."/>
            <person name="Wang K."/>
            <person name="Pan B."/>
            <person name="Chen J."/>
            <person name="Bao Y."/>
            <person name="Liu F."/>
            <person name="Qi X."/>
            <person name="Gang D.R."/>
            <person name="Wen J."/>
            <person name="Li J."/>
        </authorList>
    </citation>
    <scope>NUCLEOTIDE SEQUENCE</scope>
    <source>
        <strain evidence="1">Dzin_1.0</strain>
    </source>
</reference>
<dbReference type="EMBL" id="JAGGNH010000009">
    <property type="protein sequence ID" value="KAJ0963073.1"/>
    <property type="molecule type" value="Genomic_DNA"/>
</dbReference>
<sequence length="177" mass="18608">MAEILTNRLTINATFSSLSSRSSPMFLGGLVGGDDGGIPPKGFGSLERPISSNGDRWNLVTKRRPYRVLCGPGHRKQRRASASIEGWRRSEWFSDNATGNSGATNLAWRQRTSTASTSKGAAVTAGAAGFSGGLGSDETARFSGIQAQRTTVAAGAACFYGGLGVYGTEKRNRREGG</sequence>
<comment type="caution">
    <text evidence="1">The sequence shown here is derived from an EMBL/GenBank/DDBJ whole genome shotgun (WGS) entry which is preliminary data.</text>
</comment>
<accession>A0A9D5BYG5</accession>
<evidence type="ECO:0000313" key="2">
    <source>
        <dbReference type="Proteomes" id="UP001085076"/>
    </source>
</evidence>
<keyword evidence="2" id="KW-1185">Reference proteome</keyword>
<evidence type="ECO:0000313" key="1">
    <source>
        <dbReference type="EMBL" id="KAJ0963073.1"/>
    </source>
</evidence>
<dbReference type="AlphaFoldDB" id="A0A9D5BYG5"/>
<dbReference type="Proteomes" id="UP001085076">
    <property type="component" value="Miscellaneous, Linkage group lg09"/>
</dbReference>